<dbReference type="InterPro" id="IPR031728">
    <property type="entry name" value="GlcAase_C"/>
</dbReference>
<dbReference type="PANTHER" id="PTHR36183:SF2">
    <property type="entry name" value="BETA-GLUCURONIDASE C-TERMINAL DOMAIN-CONTAINING PROTEIN"/>
    <property type="match status" value="1"/>
</dbReference>
<reference evidence="3 4" key="1">
    <citation type="submission" date="2014-04" db="EMBL/GenBank/DDBJ databases">
        <authorList>
            <consortium name="DOE Joint Genome Institute"/>
            <person name="Kuo A."/>
            <person name="Gay G."/>
            <person name="Dore J."/>
            <person name="Kohler A."/>
            <person name="Nagy L.G."/>
            <person name="Floudas D."/>
            <person name="Copeland A."/>
            <person name="Barry K.W."/>
            <person name="Cichocki N."/>
            <person name="Veneault-Fourrey C."/>
            <person name="LaButti K."/>
            <person name="Lindquist E.A."/>
            <person name="Lipzen A."/>
            <person name="Lundell T."/>
            <person name="Morin E."/>
            <person name="Murat C."/>
            <person name="Sun H."/>
            <person name="Tunlid A."/>
            <person name="Henrissat B."/>
            <person name="Grigoriev I.V."/>
            <person name="Hibbett D.S."/>
            <person name="Martin F."/>
            <person name="Nordberg H.P."/>
            <person name="Cantor M.N."/>
            <person name="Hua S.X."/>
        </authorList>
    </citation>
    <scope>NUCLEOTIDE SEQUENCE [LARGE SCALE GENOMIC DNA]</scope>
    <source>
        <strain evidence="4">h7</strain>
    </source>
</reference>
<keyword evidence="1" id="KW-0812">Transmembrane</keyword>
<dbReference type="PANTHER" id="PTHR36183">
    <property type="entry name" value="BETA-GLUCURONIDASE"/>
    <property type="match status" value="1"/>
</dbReference>
<dbReference type="Gene3D" id="3.20.20.80">
    <property type="entry name" value="Glycosidases"/>
    <property type="match status" value="1"/>
</dbReference>
<dbReference type="HOGENOM" id="CLU_023945_1_0_1"/>
<keyword evidence="1" id="KW-1133">Transmembrane helix</keyword>
<keyword evidence="3" id="KW-0378">Hydrolase</keyword>
<evidence type="ECO:0000313" key="4">
    <source>
        <dbReference type="Proteomes" id="UP000053424"/>
    </source>
</evidence>
<feature type="transmembrane region" description="Helical" evidence="1">
    <location>
        <begin position="510"/>
        <end position="529"/>
    </location>
</feature>
<keyword evidence="4" id="KW-1185">Reference proteome</keyword>
<name>A0A0C3C0W1_HEBCY</name>
<accession>A0A0C3C0W1</accession>
<feature type="domain" description="Beta-glucuronidase C-terminal" evidence="2">
    <location>
        <begin position="392"/>
        <end position="483"/>
    </location>
</feature>
<dbReference type="EMBL" id="KN831798">
    <property type="protein sequence ID" value="KIM37311.1"/>
    <property type="molecule type" value="Genomic_DNA"/>
</dbReference>
<evidence type="ECO:0000259" key="2">
    <source>
        <dbReference type="Pfam" id="PF16862"/>
    </source>
</evidence>
<evidence type="ECO:0000256" key="1">
    <source>
        <dbReference type="SAM" id="Phobius"/>
    </source>
</evidence>
<dbReference type="InterPro" id="IPR052974">
    <property type="entry name" value="GH79_Enzymes"/>
</dbReference>
<dbReference type="GO" id="GO:0016787">
    <property type="term" value="F:hydrolase activity"/>
    <property type="evidence" value="ECO:0007669"/>
    <property type="project" value="UniProtKB-KW"/>
</dbReference>
<organism evidence="3 4">
    <name type="scientific">Hebeloma cylindrosporum</name>
    <dbReference type="NCBI Taxonomy" id="76867"/>
    <lineage>
        <taxon>Eukaryota</taxon>
        <taxon>Fungi</taxon>
        <taxon>Dikarya</taxon>
        <taxon>Basidiomycota</taxon>
        <taxon>Agaricomycotina</taxon>
        <taxon>Agaricomycetes</taxon>
        <taxon>Agaricomycetidae</taxon>
        <taxon>Agaricales</taxon>
        <taxon>Agaricineae</taxon>
        <taxon>Hymenogastraceae</taxon>
        <taxon>Hebeloma</taxon>
    </lineage>
</organism>
<dbReference type="Gene3D" id="2.60.40.1180">
    <property type="entry name" value="Golgi alpha-mannosidase II"/>
    <property type="match status" value="1"/>
</dbReference>
<evidence type="ECO:0000313" key="3">
    <source>
        <dbReference type="EMBL" id="KIM37311.1"/>
    </source>
</evidence>
<dbReference type="AlphaFoldDB" id="A0A0C3C0W1"/>
<proteinExistence type="predicted"/>
<protein>
    <submittedName>
        <fullName evidence="3">Glycoside hydrolase family 79 protein</fullName>
    </submittedName>
</protein>
<dbReference type="Pfam" id="PF16862">
    <property type="entry name" value="Glyco_hydro_79C"/>
    <property type="match status" value="1"/>
</dbReference>
<keyword evidence="1" id="KW-0472">Membrane</keyword>
<gene>
    <name evidence="3" type="ORF">M413DRAFT_448604</name>
</gene>
<dbReference type="OrthoDB" id="2796951at2759"/>
<dbReference type="STRING" id="686832.A0A0C3C0W1"/>
<reference evidence="4" key="2">
    <citation type="submission" date="2015-01" db="EMBL/GenBank/DDBJ databases">
        <title>Evolutionary Origins and Diversification of the Mycorrhizal Mutualists.</title>
        <authorList>
            <consortium name="DOE Joint Genome Institute"/>
            <consortium name="Mycorrhizal Genomics Consortium"/>
            <person name="Kohler A."/>
            <person name="Kuo A."/>
            <person name="Nagy L.G."/>
            <person name="Floudas D."/>
            <person name="Copeland A."/>
            <person name="Barry K.W."/>
            <person name="Cichocki N."/>
            <person name="Veneault-Fourrey C."/>
            <person name="LaButti K."/>
            <person name="Lindquist E.A."/>
            <person name="Lipzen A."/>
            <person name="Lundell T."/>
            <person name="Morin E."/>
            <person name="Murat C."/>
            <person name="Riley R."/>
            <person name="Ohm R."/>
            <person name="Sun H."/>
            <person name="Tunlid A."/>
            <person name="Henrissat B."/>
            <person name="Grigoriev I.V."/>
            <person name="Hibbett D.S."/>
            <person name="Martin F."/>
        </authorList>
    </citation>
    <scope>NUCLEOTIDE SEQUENCE [LARGE SCALE GENOMIC DNA]</scope>
    <source>
        <strain evidence="4">h7</strain>
    </source>
</reference>
<dbReference type="SUPFAM" id="SSF51445">
    <property type="entry name" value="(Trans)glycosidases"/>
    <property type="match status" value="1"/>
</dbReference>
<sequence>MVLAGPALNVTFPTQPPASALANIIDDHFIGISYELSSFDTLWGKSVDKQPTAMQNYMHNLVARMSKPLRVRIGGNGMDGSTYVPDLKDVIEHIDEDAYFNDIPVNFGPGFFDILNGMSNKVGPMQFTIGLSMRNGHDFSNVTKLGKAARDKLGSRLDSLFLGNEPDLYAGHGERDAYNISAYIPEIGHAIDALEDAGALQANEKLVGGPTICCSWDLHDILDAGLDQYPYKYYSLQRYPNHACSGQNEKNTNVTYYLTHANVEPYLGWQQQGMLQAQQLNVPVVMSEYNSVACGGSNISSTFAMSLWAVDVGLKAASMNYSAVFLHTREFEIQYNLFDPPSPLTSTEPGWRTGSPYYAALFLSEFTSPGGTVVVDLNLNNSITSPYATVAGYGIYSDSGTRREKLAFINFASEPQVFILPRDFAQKVVYKFLVAPDVLERTNISWAGQTVGNNGDLEGDEQLIQMNCENGCRVTVPGPGAVLIALANEALYTGNSTIVGIGSYLSGATVPYSCLPGLLFVFAALVTLLY</sequence>
<dbReference type="Proteomes" id="UP000053424">
    <property type="component" value="Unassembled WGS sequence"/>
</dbReference>
<dbReference type="InterPro" id="IPR017853">
    <property type="entry name" value="GH"/>
</dbReference>
<dbReference type="InterPro" id="IPR013780">
    <property type="entry name" value="Glyco_hydro_b"/>
</dbReference>